<evidence type="ECO:0000313" key="3">
    <source>
        <dbReference type="Proteomes" id="UP000018426"/>
    </source>
</evidence>
<dbReference type="InterPro" id="IPR000157">
    <property type="entry name" value="TIR_dom"/>
</dbReference>
<reference evidence="2 3" key="1">
    <citation type="submission" date="2013-02" db="EMBL/GenBank/DDBJ databases">
        <title>The Genome Sequence of Acinetobacter parvus NIPH 1103.</title>
        <authorList>
            <consortium name="The Broad Institute Genome Sequencing Platform"/>
            <consortium name="The Broad Institute Genome Sequencing Center for Infectious Disease"/>
            <person name="Cerqueira G."/>
            <person name="Feldgarden M."/>
            <person name="Courvalin P."/>
            <person name="Perichon B."/>
            <person name="Grillot-Courvalin C."/>
            <person name="Clermont D."/>
            <person name="Rocha E."/>
            <person name="Yoon E.-J."/>
            <person name="Nemec A."/>
            <person name="Walker B."/>
            <person name="Young S.K."/>
            <person name="Zeng Q."/>
            <person name="Gargeya S."/>
            <person name="Fitzgerald M."/>
            <person name="Haas B."/>
            <person name="Abouelleil A."/>
            <person name="Alvarado L."/>
            <person name="Arachchi H.M."/>
            <person name="Berlin A.M."/>
            <person name="Chapman S.B."/>
            <person name="Dewar J."/>
            <person name="Goldberg J."/>
            <person name="Griggs A."/>
            <person name="Gujja S."/>
            <person name="Hansen M."/>
            <person name="Howarth C."/>
            <person name="Imamovic A."/>
            <person name="Larimer J."/>
            <person name="McCowan C."/>
            <person name="Murphy C."/>
            <person name="Neiman D."/>
            <person name="Pearson M."/>
            <person name="Priest M."/>
            <person name="Roberts A."/>
            <person name="Saif S."/>
            <person name="Shea T."/>
            <person name="Sisk P."/>
            <person name="Sykes S."/>
            <person name="Wortman J."/>
            <person name="Nusbaum C."/>
            <person name="Birren B."/>
        </authorList>
    </citation>
    <scope>NUCLEOTIDE SEQUENCE [LARGE SCALE GENOMIC DNA]</scope>
    <source>
        <strain evidence="2 3">NIPH 1103</strain>
    </source>
</reference>
<protein>
    <recommendedName>
        <fullName evidence="1">TIR domain-containing protein</fullName>
    </recommendedName>
</protein>
<dbReference type="Pfam" id="PF13676">
    <property type="entry name" value="TIR_2"/>
    <property type="match status" value="1"/>
</dbReference>
<dbReference type="SUPFAM" id="SSF52200">
    <property type="entry name" value="Toll/Interleukin receptor TIR domain"/>
    <property type="match status" value="1"/>
</dbReference>
<evidence type="ECO:0000259" key="1">
    <source>
        <dbReference type="PROSITE" id="PS50104"/>
    </source>
</evidence>
<dbReference type="EMBL" id="APOL01000008">
    <property type="protein sequence ID" value="ENU34783.1"/>
    <property type="molecule type" value="Genomic_DNA"/>
</dbReference>
<evidence type="ECO:0000313" key="2">
    <source>
        <dbReference type="EMBL" id="ENU34783.1"/>
    </source>
</evidence>
<dbReference type="InterPro" id="IPR035897">
    <property type="entry name" value="Toll_tir_struct_dom_sf"/>
</dbReference>
<feature type="domain" description="TIR" evidence="1">
    <location>
        <begin position="149"/>
        <end position="283"/>
    </location>
</feature>
<comment type="caution">
    <text evidence="2">The sequence shown here is derived from an EMBL/GenBank/DDBJ whole genome shotgun (WGS) entry which is preliminary data.</text>
</comment>
<proteinExistence type="predicted"/>
<dbReference type="Gene3D" id="3.40.50.10140">
    <property type="entry name" value="Toll/interleukin-1 receptor homology (TIR) domain"/>
    <property type="match status" value="1"/>
</dbReference>
<dbReference type="Proteomes" id="UP000018426">
    <property type="component" value="Unassembled WGS sequence"/>
</dbReference>
<dbReference type="PATRIC" id="fig|1217671.3.peg.195"/>
<organism evidence="2 3">
    <name type="scientific">Acinetobacter parvus NIPH 1103</name>
    <dbReference type="NCBI Taxonomy" id="1217671"/>
    <lineage>
        <taxon>Bacteria</taxon>
        <taxon>Pseudomonadati</taxon>
        <taxon>Pseudomonadota</taxon>
        <taxon>Gammaproteobacteria</taxon>
        <taxon>Moraxellales</taxon>
        <taxon>Moraxellaceae</taxon>
        <taxon>Acinetobacter</taxon>
    </lineage>
</organism>
<sequence length="291" mass="33303">MNPEQYQQLLEKSLQETSISDKGFRSIEDVVFKTYQAVIQQKHPTHAHIWPVLSGHNRKTATLGQYYVLIYSHTGSSGMMHINGIGDISFLFPNQTINESNFVAFRQKIIGHFDLKKKDLIFVVKNDLSNLQAEILFNLKNQELCMNLQPIKIFLSHKSVNKPKVREFKKTLELLGFQPWLDEDAMHAGVELERALLTGMQDSCAAIFFITPDYVDENYLSSEITYAIQRKRADPNFAIIALNIEENGREGIIPMLLTPYVWKKPSSDLEALQEILKALPVKVGEVFFKQS</sequence>
<dbReference type="PROSITE" id="PS50104">
    <property type="entry name" value="TIR"/>
    <property type="match status" value="1"/>
</dbReference>
<name>N8RHA2_9GAMM</name>
<dbReference type="AlphaFoldDB" id="N8RHA2"/>
<gene>
    <name evidence="2" type="ORF">F989_00205</name>
</gene>
<accession>N8RHA2</accession>
<dbReference type="RefSeq" id="WP_004676374.1">
    <property type="nucleotide sequence ID" value="NZ_KB849223.1"/>
</dbReference>
<dbReference type="HOGENOM" id="CLU_955213_0_0_6"/>
<dbReference type="GO" id="GO:0007165">
    <property type="term" value="P:signal transduction"/>
    <property type="evidence" value="ECO:0007669"/>
    <property type="project" value="InterPro"/>
</dbReference>